<name>A4J4E5_DESRM</name>
<dbReference type="Proteomes" id="UP000001556">
    <property type="component" value="Chromosome"/>
</dbReference>
<accession>A4J4E5</accession>
<protein>
    <submittedName>
        <fullName evidence="1">Uncharacterized protein</fullName>
    </submittedName>
</protein>
<gene>
    <name evidence="1" type="ordered locus">Dred_1418</name>
</gene>
<dbReference type="HOGENOM" id="CLU_1934653_0_0_9"/>
<organism evidence="1 2">
    <name type="scientific">Desulforamulus reducens (strain ATCC BAA-1160 / DSM 100696 / MI-1)</name>
    <name type="common">Desulfotomaculum reducens</name>
    <dbReference type="NCBI Taxonomy" id="349161"/>
    <lineage>
        <taxon>Bacteria</taxon>
        <taxon>Bacillati</taxon>
        <taxon>Bacillota</taxon>
        <taxon>Clostridia</taxon>
        <taxon>Eubacteriales</taxon>
        <taxon>Peptococcaceae</taxon>
        <taxon>Desulforamulus</taxon>
    </lineage>
</organism>
<reference evidence="1 2" key="1">
    <citation type="submission" date="2007-03" db="EMBL/GenBank/DDBJ databases">
        <title>Complete sequence of Desulfotomaculum reducens MI-1.</title>
        <authorList>
            <consortium name="US DOE Joint Genome Institute"/>
            <person name="Copeland A."/>
            <person name="Lucas S."/>
            <person name="Lapidus A."/>
            <person name="Barry K."/>
            <person name="Detter J.C."/>
            <person name="Glavina del Rio T."/>
            <person name="Hammon N."/>
            <person name="Israni S."/>
            <person name="Dalin E."/>
            <person name="Tice H."/>
            <person name="Pitluck S."/>
            <person name="Sims D."/>
            <person name="Brettin T."/>
            <person name="Bruce D."/>
            <person name="Han C."/>
            <person name="Tapia R."/>
            <person name="Schmutz J."/>
            <person name="Larimer F."/>
            <person name="Land M."/>
            <person name="Hauser L."/>
            <person name="Kyrpides N."/>
            <person name="Kim E."/>
            <person name="Tebo B.M."/>
            <person name="Richardson P."/>
        </authorList>
    </citation>
    <scope>NUCLEOTIDE SEQUENCE [LARGE SCALE GENOMIC DNA]</scope>
    <source>
        <strain evidence="1 2">MI-1</strain>
    </source>
</reference>
<sequence length="130" mass="14747">MGIRCDWAIGYKDNDIFLKDKVHTIINFLQGVVHMAETSTEKYLMSYYASVNTAEQATRELQEAGFMLPYINDFTANYPTDIFNQSIHPDLSGGTLSDLEYNYSVPFALPKTQDQLEQAVKIIEKHGGML</sequence>
<dbReference type="KEGG" id="drm:Dred_1418"/>
<evidence type="ECO:0000313" key="2">
    <source>
        <dbReference type="Proteomes" id="UP000001556"/>
    </source>
</evidence>
<keyword evidence="2" id="KW-1185">Reference proteome</keyword>
<dbReference type="EMBL" id="CP000612">
    <property type="protein sequence ID" value="ABO49948.1"/>
    <property type="molecule type" value="Genomic_DNA"/>
</dbReference>
<dbReference type="AlphaFoldDB" id="A4J4E5"/>
<proteinExistence type="predicted"/>
<evidence type="ECO:0000313" key="1">
    <source>
        <dbReference type="EMBL" id="ABO49948.1"/>
    </source>
</evidence>